<protein>
    <submittedName>
        <fullName evidence="1">Uncharacterized protein</fullName>
    </submittedName>
</protein>
<organism evidence="1 2">
    <name type="scientific">Phrynocephalus forsythii</name>
    <dbReference type="NCBI Taxonomy" id="171643"/>
    <lineage>
        <taxon>Eukaryota</taxon>
        <taxon>Metazoa</taxon>
        <taxon>Chordata</taxon>
        <taxon>Craniata</taxon>
        <taxon>Vertebrata</taxon>
        <taxon>Euteleostomi</taxon>
        <taxon>Lepidosauria</taxon>
        <taxon>Squamata</taxon>
        <taxon>Bifurcata</taxon>
        <taxon>Unidentata</taxon>
        <taxon>Episquamata</taxon>
        <taxon>Toxicofera</taxon>
        <taxon>Iguania</taxon>
        <taxon>Acrodonta</taxon>
        <taxon>Agamidae</taxon>
        <taxon>Agaminae</taxon>
        <taxon>Phrynocephalus</taxon>
    </lineage>
</organism>
<dbReference type="CDD" id="cd09272">
    <property type="entry name" value="RNase_HI_RT_Ty1"/>
    <property type="match status" value="1"/>
</dbReference>
<feature type="non-terminal residue" evidence="1">
    <location>
        <position position="1"/>
    </location>
</feature>
<dbReference type="OrthoDB" id="8900331at2759"/>
<reference evidence="1" key="1">
    <citation type="journal article" date="2023" name="DNA Res.">
        <title>Chromosome-level genome assembly of Phrynocephalus forsythii using third-generation DNA sequencing and Hi-C analysis.</title>
        <authorList>
            <person name="Qi Y."/>
            <person name="Zhao W."/>
            <person name="Zhao Y."/>
            <person name="Niu C."/>
            <person name="Cao S."/>
            <person name="Zhang Y."/>
        </authorList>
    </citation>
    <scope>NUCLEOTIDE SEQUENCE</scope>
    <source>
        <tissue evidence="1">Muscle</tissue>
    </source>
</reference>
<name>A0A9Q0Y3L6_9SAUR</name>
<proteinExistence type="predicted"/>
<keyword evidence="2" id="KW-1185">Reference proteome</keyword>
<dbReference type="AlphaFoldDB" id="A0A9Q0Y3L6"/>
<comment type="caution">
    <text evidence="1">The sequence shown here is derived from an EMBL/GenBank/DDBJ whole genome shotgun (WGS) entry which is preliminary data.</text>
</comment>
<gene>
    <name evidence="1" type="ORF">JRQ81_007037</name>
</gene>
<dbReference type="Proteomes" id="UP001142489">
    <property type="component" value="Unassembled WGS sequence"/>
</dbReference>
<sequence length="135" mass="15909">QEIYFRICCYVCRHSYIVENKETESEFISLTEVCRNLLYDTTLLNESNVKIEEPVTAMEDNTACIQIAFLERVKGRSKDIDIRYCYVKEAIKEKQIKLYYCPSTENYADVYTKPLMFQKHKEPTEALGMKCSNNM</sequence>
<evidence type="ECO:0000313" key="1">
    <source>
        <dbReference type="EMBL" id="KAJ7341789.1"/>
    </source>
</evidence>
<dbReference type="EMBL" id="JAPFRF010000002">
    <property type="protein sequence ID" value="KAJ7341789.1"/>
    <property type="molecule type" value="Genomic_DNA"/>
</dbReference>
<accession>A0A9Q0Y3L6</accession>
<evidence type="ECO:0000313" key="2">
    <source>
        <dbReference type="Proteomes" id="UP001142489"/>
    </source>
</evidence>